<evidence type="ECO:0000256" key="6">
    <source>
        <dbReference type="ARBA" id="ARBA00022999"/>
    </source>
</evidence>
<evidence type="ECO:0000256" key="9">
    <source>
        <dbReference type="ARBA" id="ARBA00023159"/>
    </source>
</evidence>
<evidence type="ECO:0000256" key="10">
    <source>
        <dbReference type="ARBA" id="ARBA00023163"/>
    </source>
</evidence>
<dbReference type="SUPFAM" id="SSF55550">
    <property type="entry name" value="SH2 domain"/>
    <property type="match status" value="1"/>
</dbReference>
<dbReference type="Pfam" id="PF21354">
    <property type="entry name" value="STAT_linker"/>
    <property type="match status" value="1"/>
</dbReference>
<evidence type="ECO:0000313" key="16">
    <source>
        <dbReference type="EMBL" id="KAK2839468.1"/>
    </source>
</evidence>
<dbReference type="AlphaFoldDB" id="A0AA88MIX9"/>
<keyword evidence="17" id="KW-1185">Reference proteome</keyword>
<evidence type="ECO:0000256" key="8">
    <source>
        <dbReference type="ARBA" id="ARBA00023125"/>
    </source>
</evidence>
<dbReference type="PROSITE" id="PS50001">
    <property type="entry name" value="SH2"/>
    <property type="match status" value="1"/>
</dbReference>
<feature type="domain" description="SH2" evidence="15">
    <location>
        <begin position="581"/>
        <end position="623"/>
    </location>
</feature>
<dbReference type="SUPFAM" id="SSF48092">
    <property type="entry name" value="Transcription factor STAT-4 N-domain"/>
    <property type="match status" value="1"/>
</dbReference>
<evidence type="ECO:0000256" key="1">
    <source>
        <dbReference type="ARBA" id="ARBA00004123"/>
    </source>
</evidence>
<reference evidence="16" key="1">
    <citation type="submission" date="2023-07" db="EMBL/GenBank/DDBJ databases">
        <title>Chromosome-level Genome Assembly of Striped Snakehead (Channa striata).</title>
        <authorList>
            <person name="Liu H."/>
        </authorList>
    </citation>
    <scope>NUCLEOTIDE SEQUENCE</scope>
    <source>
        <strain evidence="16">Gz</strain>
        <tissue evidence="16">Muscle</tissue>
    </source>
</reference>
<dbReference type="Gene3D" id="1.10.532.10">
    <property type="entry name" value="STAT transcription factor, N-terminal domain"/>
    <property type="match status" value="1"/>
</dbReference>
<comment type="similarity">
    <text evidence="3 13">Belongs to the transcription factor STAT family.</text>
</comment>
<keyword evidence="11 13" id="KW-0539">Nucleus</keyword>
<dbReference type="InterPro" id="IPR036860">
    <property type="entry name" value="SH2_dom_sf"/>
</dbReference>
<evidence type="ECO:0000256" key="4">
    <source>
        <dbReference type="ARBA" id="ARBA00022490"/>
    </source>
</evidence>
<dbReference type="Gene3D" id="1.20.1050.20">
    <property type="entry name" value="STAT transcription factor, all-alpha domain"/>
    <property type="match status" value="1"/>
</dbReference>
<comment type="caution">
    <text evidence="16">The sequence shown here is derived from an EMBL/GenBank/DDBJ whole genome shotgun (WGS) entry which is preliminary data.</text>
</comment>
<keyword evidence="7 13" id="KW-0805">Transcription regulation</keyword>
<evidence type="ECO:0000256" key="12">
    <source>
        <dbReference type="PROSITE-ProRule" id="PRU00191"/>
    </source>
</evidence>
<dbReference type="Pfam" id="PF02865">
    <property type="entry name" value="STAT_int"/>
    <property type="match status" value="1"/>
</dbReference>
<evidence type="ECO:0000256" key="2">
    <source>
        <dbReference type="ARBA" id="ARBA00004496"/>
    </source>
</evidence>
<evidence type="ECO:0000259" key="15">
    <source>
        <dbReference type="PROSITE" id="PS50001"/>
    </source>
</evidence>
<evidence type="ECO:0000313" key="17">
    <source>
        <dbReference type="Proteomes" id="UP001187415"/>
    </source>
</evidence>
<comment type="subcellular location">
    <subcellularLocation>
        <location evidence="2 13">Cytoplasm</location>
    </subcellularLocation>
    <subcellularLocation>
        <location evidence="1 13">Nucleus</location>
    </subcellularLocation>
</comment>
<dbReference type="InterPro" id="IPR036535">
    <property type="entry name" value="STAT_N_sf"/>
</dbReference>
<accession>A0AA88MIX9</accession>
<dbReference type="GO" id="GO:0003677">
    <property type="term" value="F:DNA binding"/>
    <property type="evidence" value="ECO:0007669"/>
    <property type="project" value="UniProtKB-KW"/>
</dbReference>
<gene>
    <name evidence="16" type="ORF">Q5P01_013208</name>
</gene>
<evidence type="ECO:0000256" key="3">
    <source>
        <dbReference type="ARBA" id="ARBA00005586"/>
    </source>
</evidence>
<protein>
    <recommendedName>
        <fullName evidence="13">Signal transducer and activator of transcription</fullName>
    </recommendedName>
</protein>
<dbReference type="InterPro" id="IPR000980">
    <property type="entry name" value="SH2"/>
</dbReference>
<dbReference type="GO" id="GO:0005737">
    <property type="term" value="C:cytoplasm"/>
    <property type="evidence" value="ECO:0007669"/>
    <property type="project" value="UniProtKB-SubCell"/>
</dbReference>
<dbReference type="InterPro" id="IPR013799">
    <property type="entry name" value="STAT_TF_prot_interaction"/>
</dbReference>
<dbReference type="Pfam" id="PF02864">
    <property type="entry name" value="STAT_bind"/>
    <property type="match status" value="1"/>
</dbReference>
<evidence type="ECO:0000256" key="7">
    <source>
        <dbReference type="ARBA" id="ARBA00023015"/>
    </source>
</evidence>
<keyword evidence="8 13" id="KW-0238">DNA-binding</keyword>
<organism evidence="16 17">
    <name type="scientific">Channa striata</name>
    <name type="common">Snakehead murrel</name>
    <name type="synonym">Ophicephalus striatus</name>
    <dbReference type="NCBI Taxonomy" id="64152"/>
    <lineage>
        <taxon>Eukaryota</taxon>
        <taxon>Metazoa</taxon>
        <taxon>Chordata</taxon>
        <taxon>Craniata</taxon>
        <taxon>Vertebrata</taxon>
        <taxon>Euteleostomi</taxon>
        <taxon>Actinopterygii</taxon>
        <taxon>Neopterygii</taxon>
        <taxon>Teleostei</taxon>
        <taxon>Neoteleostei</taxon>
        <taxon>Acanthomorphata</taxon>
        <taxon>Anabantaria</taxon>
        <taxon>Anabantiformes</taxon>
        <taxon>Channoidei</taxon>
        <taxon>Channidae</taxon>
        <taxon>Channa</taxon>
    </lineage>
</organism>
<evidence type="ECO:0000256" key="5">
    <source>
        <dbReference type="ARBA" id="ARBA00022553"/>
    </source>
</evidence>
<keyword evidence="14" id="KW-0175">Coiled coil</keyword>
<dbReference type="SUPFAM" id="SSF47655">
    <property type="entry name" value="STAT"/>
    <property type="match status" value="1"/>
</dbReference>
<dbReference type="InterPro" id="IPR012345">
    <property type="entry name" value="STAT_TF_DNA-bd_N"/>
</dbReference>
<feature type="coiled-coil region" evidence="14">
    <location>
        <begin position="175"/>
        <end position="202"/>
    </location>
</feature>
<dbReference type="EMBL" id="JAUPFM010000010">
    <property type="protein sequence ID" value="KAK2839468.1"/>
    <property type="molecule type" value="Genomic_DNA"/>
</dbReference>
<keyword evidence="5 13" id="KW-0597">Phosphoprotein</keyword>
<evidence type="ECO:0000256" key="14">
    <source>
        <dbReference type="SAM" id="Coils"/>
    </source>
</evidence>
<dbReference type="Gene3D" id="1.10.238.10">
    <property type="entry name" value="EF-hand"/>
    <property type="match status" value="1"/>
</dbReference>
<dbReference type="GO" id="GO:0007165">
    <property type="term" value="P:signal transduction"/>
    <property type="evidence" value="ECO:0007669"/>
    <property type="project" value="InterPro"/>
</dbReference>
<dbReference type="GO" id="GO:0003700">
    <property type="term" value="F:DNA-binding transcription factor activity"/>
    <property type="evidence" value="ECO:0007669"/>
    <property type="project" value="InterPro"/>
</dbReference>
<dbReference type="Gene3D" id="3.30.505.10">
    <property type="entry name" value="SH2 domain"/>
    <property type="match status" value="1"/>
</dbReference>
<dbReference type="SMART" id="SM00964">
    <property type="entry name" value="STAT_int"/>
    <property type="match status" value="1"/>
</dbReference>
<evidence type="ECO:0000256" key="11">
    <source>
        <dbReference type="ARBA" id="ARBA00023242"/>
    </source>
</evidence>
<dbReference type="InterPro" id="IPR008967">
    <property type="entry name" value="p53-like_TF_DNA-bd_sf"/>
</dbReference>
<dbReference type="Proteomes" id="UP001187415">
    <property type="component" value="Unassembled WGS sequence"/>
</dbReference>
<keyword evidence="10 13" id="KW-0804">Transcription</keyword>
<name>A0AA88MIX9_CHASR</name>
<proteinExistence type="inferred from homology"/>
<keyword evidence="6 12" id="KW-0727">SH2 domain</keyword>
<dbReference type="Gene3D" id="2.60.40.630">
    <property type="entry name" value="STAT transcription factor, DNA-binding domain"/>
    <property type="match status" value="1"/>
</dbReference>
<dbReference type="GO" id="GO:0005634">
    <property type="term" value="C:nucleus"/>
    <property type="evidence" value="ECO:0007669"/>
    <property type="project" value="UniProtKB-SubCell"/>
</dbReference>
<dbReference type="SUPFAM" id="SSF49417">
    <property type="entry name" value="p53-like transcription factors"/>
    <property type="match status" value="1"/>
</dbReference>
<evidence type="ECO:0000256" key="13">
    <source>
        <dbReference type="RuleBase" id="RU046415"/>
    </source>
</evidence>
<dbReference type="InterPro" id="IPR013801">
    <property type="entry name" value="STAT_TF_DNA-bd"/>
</dbReference>
<dbReference type="Pfam" id="PF01017">
    <property type="entry name" value="STAT_alpha"/>
    <property type="match status" value="1"/>
</dbReference>
<dbReference type="InterPro" id="IPR013800">
    <property type="entry name" value="STAT_TF_alpha"/>
</dbReference>
<dbReference type="Pfam" id="PF00017">
    <property type="entry name" value="SH2"/>
    <property type="match status" value="1"/>
</dbReference>
<keyword evidence="4 13" id="KW-0963">Cytoplasm</keyword>
<dbReference type="InterPro" id="IPR015988">
    <property type="entry name" value="STAT_TF_CC"/>
</dbReference>
<sequence length="775" mass="88566">MCKTKIMTNKRITKQIQFPPVFVLVLSSPSSATTNTSTSIRKMSHWQELLRLNLVHGCLSHVYDRKFPRHIRHTLCFYIESQDWDSAAVDENKAAACFHELLVYLDEQWNRSIQQNNILQAPDFSGIKDYLVNHFQNGPQNLAIILSECLMEENRILSAVFTKQSCGIPVVDEKKAGLDSSISELKRQAMDIKKEVKSLEVLYENIDYILKTLQSKGSKPLQPFIMQKKQLMLQQIANILKQAEQIVAVLTTVELPEWKLRQQMSCIGSSADTSLDNLQKWFTTVTQVLLQIRQQLQKMEDQNKKYGSTDTSTLFKEREMFAESLLIKLLANALVVEKQPVMSSLHHRPLILKTRVRFTATVRFLANVPEFKDLLKVKPVFDKDVEEATTVNGFRHFDFIRDESKVLDVDSPSGGLMAEFAHMSIKETKAKSKGQHENCVGVTEELHVIKFVMVFQYTQLKFNIEVSSLPVVVISSTNQVSSAWAAIMWSNMLSTSEPKNLSLFADPPPLTWQQLSQVLNWQFLSVGQRGLDEDQLSMLRAKIEGDPNGFIHWSTFSKTESAWMWIDGILDLIKRHLVDLWRDGHIMGFVDRKRTKVLLKEKPTGTFLLRFSESSKDGAITFSWVQHCNGETHVHAVEPYTKKELLAMSLPDILNLYSLRAHKSMSTNPLLYLYPDIPKDHVFGCYYTNSAGLIAKKDVNGYIHRKLVPFSNCPTPPNSPPDSSPIDMHMDTEPDMSMEEDFEWIQELLSNLYSSHYDDEVLLSQGVCFDVNNSS</sequence>
<dbReference type="InterPro" id="IPR048988">
    <property type="entry name" value="STAT_linker"/>
</dbReference>
<dbReference type="InterPro" id="IPR001217">
    <property type="entry name" value="STAT"/>
</dbReference>
<keyword evidence="9 13" id="KW-0010">Activator</keyword>
<dbReference type="PANTHER" id="PTHR11801">
    <property type="entry name" value="SIGNAL TRANSDUCER AND ACTIVATOR OF TRANSCRIPTION"/>
    <property type="match status" value="1"/>
</dbReference>
<dbReference type="FunFam" id="3.30.505.10:FF:000003">
    <property type="entry name" value="Signal transducer and activator of transcription"/>
    <property type="match status" value="1"/>
</dbReference>